<evidence type="ECO:0000256" key="10">
    <source>
        <dbReference type="ARBA" id="ARBA00023004"/>
    </source>
</evidence>
<evidence type="ECO:0000256" key="8">
    <source>
        <dbReference type="ARBA" id="ARBA00022848"/>
    </source>
</evidence>
<dbReference type="PANTHER" id="PTHR24292">
    <property type="entry name" value="CYTOCHROME P450"/>
    <property type="match status" value="1"/>
</dbReference>
<keyword evidence="9 14" id="KW-0560">Oxidoreductase</keyword>
<dbReference type="GO" id="GO:0005789">
    <property type="term" value="C:endoplasmic reticulum membrane"/>
    <property type="evidence" value="ECO:0007669"/>
    <property type="project" value="UniProtKB-SubCell"/>
</dbReference>
<keyword evidence="12 15" id="KW-0472">Membrane</keyword>
<comment type="subcellular location">
    <subcellularLocation>
        <location evidence="3">Endoplasmic reticulum membrane</location>
        <topology evidence="3">Peripheral membrane protein</topology>
    </subcellularLocation>
    <subcellularLocation>
        <location evidence="2">Microsome membrane</location>
        <topology evidence="2">Peripheral membrane protein</topology>
    </subcellularLocation>
</comment>
<sequence length="506" mass="58884">MDCVWLITCICAFPLLILLISKWYYSYWKRRGVVQLDPEFLFGDMRDMLTGKVSTGGAYRNIYSTFKSKNLKYGGIYLAFNPVFIPLDLQLIKDIMLKSFIHFQDRGNNNNESDILTQNLFRIEGEHWKQLRNKLSPTFTSSRMKMMFETLNEKTYQFKSIIDRYIETDGKINMTDFSGRFTTDVIGSCAFGIECDSLANPDCDFRVYGKKVNTPSRLKQWMENVFPRKLLAYTGFKMFGDVEDFYVNIVSKTIEHREKNQVFRKDFMHLLLQLRNRGVLSDDGKFTKENNETGILRDDEIVAQCFIFFVAGFDTSSVTMTMALYEVAKNIPIQDKMRNEIQQVLKKYDGKLTYEGAKEMEFVEKVILETLRKYPVVPSIPRVCTKNYIIPGTNIKIEKGTKVEISVWGIHMDPEYYPDPELFDPERFSNEEKAKRPDFAYMPFGEGPRICIGSRFGMLQTKIGLAGLLKDYKYTFCKDTPENLSFKPSLILLHPKEEIILNVEKI</sequence>
<dbReference type="InterPro" id="IPR050476">
    <property type="entry name" value="Insect_CytP450_Detox"/>
</dbReference>
<keyword evidence="11 14" id="KW-0503">Monooxygenase</keyword>
<dbReference type="SUPFAM" id="SSF48264">
    <property type="entry name" value="Cytochrome P450"/>
    <property type="match status" value="1"/>
</dbReference>
<comment type="cofactor">
    <cofactor evidence="1 13">
        <name>heme</name>
        <dbReference type="ChEBI" id="CHEBI:30413"/>
    </cofactor>
</comment>
<keyword evidence="15" id="KW-0812">Transmembrane</keyword>
<dbReference type="InterPro" id="IPR017972">
    <property type="entry name" value="Cyt_P450_CS"/>
</dbReference>
<evidence type="ECO:0000256" key="5">
    <source>
        <dbReference type="ARBA" id="ARBA00022617"/>
    </source>
</evidence>
<feature type="transmembrane region" description="Helical" evidence="15">
    <location>
        <begin position="6"/>
        <end position="25"/>
    </location>
</feature>
<organism evidence="16 17">
    <name type="scientific">Ceutorhynchus assimilis</name>
    <name type="common">cabbage seed weevil</name>
    <dbReference type="NCBI Taxonomy" id="467358"/>
    <lineage>
        <taxon>Eukaryota</taxon>
        <taxon>Metazoa</taxon>
        <taxon>Ecdysozoa</taxon>
        <taxon>Arthropoda</taxon>
        <taxon>Hexapoda</taxon>
        <taxon>Insecta</taxon>
        <taxon>Pterygota</taxon>
        <taxon>Neoptera</taxon>
        <taxon>Endopterygota</taxon>
        <taxon>Coleoptera</taxon>
        <taxon>Polyphaga</taxon>
        <taxon>Cucujiformia</taxon>
        <taxon>Curculionidae</taxon>
        <taxon>Ceutorhynchinae</taxon>
        <taxon>Ceutorhynchus</taxon>
    </lineage>
</organism>
<dbReference type="EMBL" id="OU892278">
    <property type="protein sequence ID" value="CAG9764032.1"/>
    <property type="molecule type" value="Genomic_DNA"/>
</dbReference>
<keyword evidence="15" id="KW-1133">Transmembrane helix</keyword>
<evidence type="ECO:0000256" key="7">
    <source>
        <dbReference type="ARBA" id="ARBA00022824"/>
    </source>
</evidence>
<dbReference type="PANTHER" id="PTHR24292:SF100">
    <property type="entry name" value="CYTOCHROME P450 6A16, ISOFORM B-RELATED"/>
    <property type="match status" value="1"/>
</dbReference>
<keyword evidence="17" id="KW-1185">Reference proteome</keyword>
<dbReference type="Proteomes" id="UP001152799">
    <property type="component" value="Chromosome 2"/>
</dbReference>
<dbReference type="FunFam" id="1.10.630.10:FF:000042">
    <property type="entry name" value="Cytochrome P450"/>
    <property type="match status" value="1"/>
</dbReference>
<dbReference type="GO" id="GO:0005506">
    <property type="term" value="F:iron ion binding"/>
    <property type="evidence" value="ECO:0007669"/>
    <property type="project" value="InterPro"/>
</dbReference>
<keyword evidence="7" id="KW-0256">Endoplasmic reticulum</keyword>
<accession>A0A9N9QMN4</accession>
<keyword evidence="10 13" id="KW-0408">Iron</keyword>
<evidence type="ECO:0000313" key="17">
    <source>
        <dbReference type="Proteomes" id="UP001152799"/>
    </source>
</evidence>
<dbReference type="PROSITE" id="PS00086">
    <property type="entry name" value="CYTOCHROME_P450"/>
    <property type="match status" value="1"/>
</dbReference>
<dbReference type="PRINTS" id="PR00385">
    <property type="entry name" value="P450"/>
</dbReference>
<dbReference type="PRINTS" id="PR00463">
    <property type="entry name" value="EP450I"/>
</dbReference>
<gene>
    <name evidence="16" type="ORF">CEUTPL_LOCUS4679</name>
</gene>
<feature type="binding site" description="axial binding residue" evidence="13">
    <location>
        <position position="451"/>
    </location>
    <ligand>
        <name>heme</name>
        <dbReference type="ChEBI" id="CHEBI:30413"/>
    </ligand>
    <ligandPart>
        <name>Fe</name>
        <dbReference type="ChEBI" id="CHEBI:18248"/>
    </ligandPart>
</feature>
<name>A0A9N9QMN4_9CUCU</name>
<dbReference type="GO" id="GO:0004497">
    <property type="term" value="F:monooxygenase activity"/>
    <property type="evidence" value="ECO:0007669"/>
    <property type="project" value="UniProtKB-KW"/>
</dbReference>
<proteinExistence type="inferred from homology"/>
<dbReference type="Gene3D" id="1.10.630.10">
    <property type="entry name" value="Cytochrome P450"/>
    <property type="match status" value="1"/>
</dbReference>
<dbReference type="CDD" id="cd11056">
    <property type="entry name" value="CYP6-like"/>
    <property type="match status" value="1"/>
</dbReference>
<dbReference type="OrthoDB" id="2789670at2759"/>
<protein>
    <recommendedName>
        <fullName evidence="18">Cytochrome P450</fullName>
    </recommendedName>
</protein>
<dbReference type="AlphaFoldDB" id="A0A9N9QMN4"/>
<keyword evidence="5 13" id="KW-0349">Heme</keyword>
<evidence type="ECO:0000256" key="11">
    <source>
        <dbReference type="ARBA" id="ARBA00023033"/>
    </source>
</evidence>
<evidence type="ECO:0000256" key="14">
    <source>
        <dbReference type="RuleBase" id="RU000461"/>
    </source>
</evidence>
<evidence type="ECO:0000256" key="12">
    <source>
        <dbReference type="ARBA" id="ARBA00023136"/>
    </source>
</evidence>
<dbReference type="GO" id="GO:0016705">
    <property type="term" value="F:oxidoreductase activity, acting on paired donors, with incorporation or reduction of molecular oxygen"/>
    <property type="evidence" value="ECO:0007669"/>
    <property type="project" value="InterPro"/>
</dbReference>
<comment type="similarity">
    <text evidence="4 14">Belongs to the cytochrome P450 family.</text>
</comment>
<keyword evidence="6 13" id="KW-0479">Metal-binding</keyword>
<evidence type="ECO:0000256" key="15">
    <source>
        <dbReference type="SAM" id="Phobius"/>
    </source>
</evidence>
<evidence type="ECO:0000256" key="4">
    <source>
        <dbReference type="ARBA" id="ARBA00010617"/>
    </source>
</evidence>
<evidence type="ECO:0000256" key="13">
    <source>
        <dbReference type="PIRSR" id="PIRSR602401-1"/>
    </source>
</evidence>
<evidence type="ECO:0000256" key="1">
    <source>
        <dbReference type="ARBA" id="ARBA00001971"/>
    </source>
</evidence>
<dbReference type="GO" id="GO:0020037">
    <property type="term" value="F:heme binding"/>
    <property type="evidence" value="ECO:0007669"/>
    <property type="project" value="InterPro"/>
</dbReference>
<keyword evidence="8" id="KW-0492">Microsome</keyword>
<evidence type="ECO:0000256" key="3">
    <source>
        <dbReference type="ARBA" id="ARBA00004406"/>
    </source>
</evidence>
<dbReference type="InterPro" id="IPR036396">
    <property type="entry name" value="Cyt_P450_sf"/>
</dbReference>
<dbReference type="InterPro" id="IPR002401">
    <property type="entry name" value="Cyt_P450_E_grp-I"/>
</dbReference>
<evidence type="ECO:0008006" key="18">
    <source>
        <dbReference type="Google" id="ProtNLM"/>
    </source>
</evidence>
<reference evidence="16" key="1">
    <citation type="submission" date="2022-01" db="EMBL/GenBank/DDBJ databases">
        <authorList>
            <person name="King R."/>
        </authorList>
    </citation>
    <scope>NUCLEOTIDE SEQUENCE</scope>
</reference>
<evidence type="ECO:0000256" key="6">
    <source>
        <dbReference type="ARBA" id="ARBA00022723"/>
    </source>
</evidence>
<dbReference type="Pfam" id="PF00067">
    <property type="entry name" value="p450"/>
    <property type="match status" value="1"/>
</dbReference>
<dbReference type="InterPro" id="IPR001128">
    <property type="entry name" value="Cyt_P450"/>
</dbReference>
<evidence type="ECO:0000313" key="16">
    <source>
        <dbReference type="EMBL" id="CAG9764032.1"/>
    </source>
</evidence>
<evidence type="ECO:0000256" key="2">
    <source>
        <dbReference type="ARBA" id="ARBA00004174"/>
    </source>
</evidence>
<evidence type="ECO:0000256" key="9">
    <source>
        <dbReference type="ARBA" id="ARBA00023002"/>
    </source>
</evidence>